<organism evidence="1">
    <name type="scientific">Dichomitus squalens</name>
    <dbReference type="NCBI Taxonomy" id="114155"/>
    <lineage>
        <taxon>Eukaryota</taxon>
        <taxon>Fungi</taxon>
        <taxon>Dikarya</taxon>
        <taxon>Basidiomycota</taxon>
        <taxon>Agaricomycotina</taxon>
        <taxon>Agaricomycetes</taxon>
        <taxon>Polyporales</taxon>
        <taxon>Polyporaceae</taxon>
        <taxon>Dichomitus</taxon>
    </lineage>
</organism>
<dbReference type="Proteomes" id="UP000292957">
    <property type="component" value="Unassembled WGS sequence"/>
</dbReference>
<reference evidence="1" key="1">
    <citation type="submission" date="2019-01" db="EMBL/GenBank/DDBJ databases">
        <title>Draft genome sequences of three monokaryotic isolates of the white-rot basidiomycete fungus Dichomitus squalens.</title>
        <authorList>
            <consortium name="DOE Joint Genome Institute"/>
            <person name="Lopez S.C."/>
            <person name="Andreopoulos B."/>
            <person name="Pangilinan J."/>
            <person name="Lipzen A."/>
            <person name="Riley R."/>
            <person name="Ahrendt S."/>
            <person name="Ng V."/>
            <person name="Barry K."/>
            <person name="Daum C."/>
            <person name="Grigoriev I.V."/>
            <person name="Hilden K.S."/>
            <person name="Makela M.R."/>
            <person name="de Vries R.P."/>
        </authorList>
    </citation>
    <scope>NUCLEOTIDE SEQUENCE [LARGE SCALE GENOMIC DNA]</scope>
    <source>
        <strain evidence="1">OM18370.1</strain>
    </source>
</reference>
<gene>
    <name evidence="1" type="ORF">BD311DRAFT_678792</name>
</gene>
<sequence>MSCLLSARATTIQKSGNTLLAHVRRVERDLRAAASACCAHATTDEEGGGSTGIPMYPLRPSQQIVGVKENMDKFAPPSAPT</sequence>
<accession>A0A4Q9M379</accession>
<dbReference type="AlphaFoldDB" id="A0A4Q9M379"/>
<dbReference type="EMBL" id="ML143636">
    <property type="protein sequence ID" value="TBU21280.1"/>
    <property type="molecule type" value="Genomic_DNA"/>
</dbReference>
<evidence type="ECO:0000313" key="1">
    <source>
        <dbReference type="EMBL" id="TBU21280.1"/>
    </source>
</evidence>
<name>A0A4Q9M379_9APHY</name>
<protein>
    <submittedName>
        <fullName evidence="1">Uncharacterized protein</fullName>
    </submittedName>
</protein>
<proteinExistence type="predicted"/>